<evidence type="ECO:0000313" key="2">
    <source>
        <dbReference type="Proteomes" id="UP000295163"/>
    </source>
</evidence>
<accession>A0A4R5YTP8</accession>
<gene>
    <name evidence="1" type="ORF">E2R59_03100</name>
</gene>
<dbReference type="EMBL" id="SMZT01000001">
    <property type="protein sequence ID" value="TDL46990.1"/>
    <property type="molecule type" value="Genomic_DNA"/>
</dbReference>
<dbReference type="GeneID" id="64346387"/>
<name>A0A4R5YTP8_KOCRO</name>
<dbReference type="RefSeq" id="WP_133409211.1">
    <property type="nucleotide sequence ID" value="NZ_SMZT01000001.1"/>
</dbReference>
<protein>
    <submittedName>
        <fullName evidence="1">Uncharacterized protein</fullName>
    </submittedName>
</protein>
<dbReference type="Proteomes" id="UP000295163">
    <property type="component" value="Unassembled WGS sequence"/>
</dbReference>
<proteinExistence type="predicted"/>
<sequence>MSYDLHLTRASDWSETPAHRITSIELVAACHQAGLALHPDGANAFQLGRSMPGEESVDLISAHVVEGQITLTPFPPDQDVADRVTLLAGILNARMQGDDGEIYERAPVLRPGRRWLWRLQ</sequence>
<comment type="caution">
    <text evidence="1">The sequence shown here is derived from an EMBL/GenBank/DDBJ whole genome shotgun (WGS) entry which is preliminary data.</text>
</comment>
<dbReference type="AlphaFoldDB" id="A0A4R5YTP8"/>
<reference evidence="1 2" key="1">
    <citation type="submission" date="2019-03" db="EMBL/GenBank/DDBJ databases">
        <title>Genome Sequencing and Assembly of Various Microbes Isolated from Partially Reclaimed Soil and Acid Mine Drainage (AMD) Site.</title>
        <authorList>
            <person name="Steinbock B."/>
            <person name="Bechtold R."/>
            <person name="Sevigny J.L."/>
            <person name="Thomas D."/>
            <person name="Cuthill L.R."/>
            <person name="Aveiro Johannsen E.J."/>
            <person name="Thomas K."/>
            <person name="Ghosh A."/>
        </authorList>
    </citation>
    <scope>NUCLEOTIDE SEQUENCE [LARGE SCALE GENOMIC DNA]</scope>
    <source>
        <strain evidence="1 2">S-A3</strain>
    </source>
</reference>
<evidence type="ECO:0000313" key="1">
    <source>
        <dbReference type="EMBL" id="TDL46990.1"/>
    </source>
</evidence>
<organism evidence="1 2">
    <name type="scientific">Kocuria rosea</name>
    <name type="common">Deinococcus erythromyxa</name>
    <name type="synonym">Micrococcus rubens</name>
    <dbReference type="NCBI Taxonomy" id="1275"/>
    <lineage>
        <taxon>Bacteria</taxon>
        <taxon>Bacillati</taxon>
        <taxon>Actinomycetota</taxon>
        <taxon>Actinomycetes</taxon>
        <taxon>Micrococcales</taxon>
        <taxon>Micrococcaceae</taxon>
        <taxon>Kocuria</taxon>
    </lineage>
</organism>